<feature type="region of interest" description="Disordered" evidence="1">
    <location>
        <begin position="173"/>
        <end position="315"/>
    </location>
</feature>
<feature type="compositionally biased region" description="Polar residues" evidence="1">
    <location>
        <begin position="196"/>
        <end position="205"/>
    </location>
</feature>
<name>A0AAW1HCB8_SAPOF</name>
<evidence type="ECO:0000256" key="1">
    <source>
        <dbReference type="SAM" id="MobiDB-lite"/>
    </source>
</evidence>
<feature type="compositionally biased region" description="Basic and acidic residues" evidence="1">
    <location>
        <begin position="274"/>
        <end position="288"/>
    </location>
</feature>
<feature type="compositionally biased region" description="Polar residues" evidence="1">
    <location>
        <begin position="258"/>
        <end position="273"/>
    </location>
</feature>
<proteinExistence type="predicted"/>
<dbReference type="Proteomes" id="UP001443914">
    <property type="component" value="Unassembled WGS sequence"/>
</dbReference>
<evidence type="ECO:0000313" key="3">
    <source>
        <dbReference type="Proteomes" id="UP001443914"/>
    </source>
</evidence>
<accession>A0AAW1HCB8</accession>
<feature type="compositionally biased region" description="Polar residues" evidence="1">
    <location>
        <begin position="173"/>
        <end position="183"/>
    </location>
</feature>
<evidence type="ECO:0008006" key="4">
    <source>
        <dbReference type="Google" id="ProtNLM"/>
    </source>
</evidence>
<dbReference type="AlphaFoldDB" id="A0AAW1HCB8"/>
<sequence length="406" mass="44869">MEGFVLKMHYKIHMVEVLVEDTDRTLIIDVYNDMFDAVEEGGIEWPENPSLAYSFKSKSVRLRDDQDLLEMFERFEGKQVIDLWVGSEAKPCHSLLMTREVRSYTENDGVDKGEVIVQPTQESKNQGKPRAKLPVQRPIRKDVPKAVVVSVKPPASPVQLLNPSHEDVVVSVETTQPASTPSNAVAVISPRRSGRLNRTQGSQHTPPVVGSVQPIEHPSPAHVSSPPIEHPSPTCSRRSLRLDTSQVSKPTSAHAVSVQPNQPVSPLQLSNPSHEAHVISPRRSERLNIRQGSQRTLPSVASAEHPTTDQASQTKVSKFKIPRTTVVRKGVYIPKGKTVSNEIQESNSRVTRGSRSRNLGTVVTGEDEIDEEDSDVSYVASVEDEIDEEEGLSDLEMEDNAIISTL</sequence>
<feature type="compositionally biased region" description="Polar residues" evidence="1">
    <location>
        <begin position="233"/>
        <end position="251"/>
    </location>
</feature>
<feature type="region of interest" description="Disordered" evidence="1">
    <location>
        <begin position="383"/>
        <end position="406"/>
    </location>
</feature>
<dbReference type="EMBL" id="JBDFQZ010000012">
    <property type="protein sequence ID" value="KAK9673670.1"/>
    <property type="molecule type" value="Genomic_DNA"/>
</dbReference>
<comment type="caution">
    <text evidence="2">The sequence shown here is derived from an EMBL/GenBank/DDBJ whole genome shotgun (WGS) entry which is preliminary data.</text>
</comment>
<evidence type="ECO:0000313" key="2">
    <source>
        <dbReference type="EMBL" id="KAK9673670.1"/>
    </source>
</evidence>
<feature type="compositionally biased region" description="Acidic residues" evidence="1">
    <location>
        <begin position="383"/>
        <end position="399"/>
    </location>
</feature>
<reference evidence="2" key="1">
    <citation type="submission" date="2024-03" db="EMBL/GenBank/DDBJ databases">
        <title>WGS assembly of Saponaria officinalis var. Norfolk2.</title>
        <authorList>
            <person name="Jenkins J."/>
            <person name="Shu S."/>
            <person name="Grimwood J."/>
            <person name="Barry K."/>
            <person name="Goodstein D."/>
            <person name="Schmutz J."/>
            <person name="Leebens-Mack J."/>
            <person name="Osbourn A."/>
        </authorList>
    </citation>
    <scope>NUCLEOTIDE SEQUENCE [LARGE SCALE GENOMIC DNA]</scope>
    <source>
        <strain evidence="2">JIC</strain>
    </source>
</reference>
<protein>
    <recommendedName>
        <fullName evidence="4">PB1 domain-containing protein</fullName>
    </recommendedName>
</protein>
<organism evidence="2 3">
    <name type="scientific">Saponaria officinalis</name>
    <name type="common">Common soapwort</name>
    <name type="synonym">Lychnis saponaria</name>
    <dbReference type="NCBI Taxonomy" id="3572"/>
    <lineage>
        <taxon>Eukaryota</taxon>
        <taxon>Viridiplantae</taxon>
        <taxon>Streptophyta</taxon>
        <taxon>Embryophyta</taxon>
        <taxon>Tracheophyta</taxon>
        <taxon>Spermatophyta</taxon>
        <taxon>Magnoliopsida</taxon>
        <taxon>eudicotyledons</taxon>
        <taxon>Gunneridae</taxon>
        <taxon>Pentapetalae</taxon>
        <taxon>Caryophyllales</taxon>
        <taxon>Caryophyllaceae</taxon>
        <taxon>Caryophylleae</taxon>
        <taxon>Saponaria</taxon>
    </lineage>
</organism>
<keyword evidence="3" id="KW-1185">Reference proteome</keyword>
<feature type="compositionally biased region" description="Polar residues" evidence="1">
    <location>
        <begin position="290"/>
        <end position="299"/>
    </location>
</feature>
<gene>
    <name evidence="2" type="ORF">RND81_12G182300</name>
</gene>